<dbReference type="InterPro" id="IPR051783">
    <property type="entry name" value="NAD(P)-dependent_oxidoreduct"/>
</dbReference>
<dbReference type="Gene3D" id="3.40.50.720">
    <property type="entry name" value="NAD(P)-binding Rossmann-like Domain"/>
    <property type="match status" value="1"/>
</dbReference>
<name>A0ABR3Q5I7_9TREE</name>
<dbReference type="PANTHER" id="PTHR48079:SF6">
    <property type="entry name" value="NAD(P)-BINDING DOMAIN-CONTAINING PROTEIN-RELATED"/>
    <property type="match status" value="1"/>
</dbReference>
<comment type="caution">
    <text evidence="2">The sequence shown here is derived from an EMBL/GenBank/DDBJ whole genome shotgun (WGS) entry which is preliminary data.</text>
</comment>
<protein>
    <recommendedName>
        <fullName evidence="1">NAD-dependent epimerase/dehydratase domain-containing protein</fullName>
    </recommendedName>
</protein>
<gene>
    <name evidence="2" type="ORF">Q8F55_004005</name>
</gene>
<dbReference type="GeneID" id="95985048"/>
<proteinExistence type="predicted"/>
<dbReference type="Proteomes" id="UP001565368">
    <property type="component" value="Unassembled WGS sequence"/>
</dbReference>
<feature type="domain" description="NAD-dependent epimerase/dehydratase" evidence="1">
    <location>
        <begin position="3"/>
        <end position="215"/>
    </location>
</feature>
<keyword evidence="3" id="KW-1185">Reference proteome</keyword>
<dbReference type="InterPro" id="IPR001509">
    <property type="entry name" value="Epimerase_deHydtase"/>
</dbReference>
<evidence type="ECO:0000313" key="2">
    <source>
        <dbReference type="EMBL" id="KAL1410004.1"/>
    </source>
</evidence>
<reference evidence="2 3" key="1">
    <citation type="submission" date="2023-08" db="EMBL/GenBank/DDBJ databases">
        <title>Annotated Genome Sequence of Vanrija albida AlHP1.</title>
        <authorList>
            <person name="Herzog R."/>
        </authorList>
    </citation>
    <scope>NUCLEOTIDE SEQUENCE [LARGE SCALE GENOMIC DNA]</scope>
    <source>
        <strain evidence="2 3">AlHP1</strain>
    </source>
</reference>
<organism evidence="2 3">
    <name type="scientific">Vanrija albida</name>
    <dbReference type="NCBI Taxonomy" id="181172"/>
    <lineage>
        <taxon>Eukaryota</taxon>
        <taxon>Fungi</taxon>
        <taxon>Dikarya</taxon>
        <taxon>Basidiomycota</taxon>
        <taxon>Agaricomycotina</taxon>
        <taxon>Tremellomycetes</taxon>
        <taxon>Trichosporonales</taxon>
        <taxon>Trichosporonaceae</taxon>
        <taxon>Vanrija</taxon>
    </lineage>
</organism>
<dbReference type="Pfam" id="PF01370">
    <property type="entry name" value="Epimerase"/>
    <property type="match status" value="1"/>
</dbReference>
<dbReference type="PANTHER" id="PTHR48079">
    <property type="entry name" value="PROTEIN YEEZ"/>
    <property type="match status" value="1"/>
</dbReference>
<evidence type="ECO:0000313" key="3">
    <source>
        <dbReference type="Proteomes" id="UP001565368"/>
    </source>
</evidence>
<dbReference type="EMBL" id="JBBXJM010000003">
    <property type="protein sequence ID" value="KAL1410004.1"/>
    <property type="molecule type" value="Genomic_DNA"/>
</dbReference>
<dbReference type="SUPFAM" id="SSF51735">
    <property type="entry name" value="NAD(P)-binding Rossmann-fold domains"/>
    <property type="match status" value="1"/>
</dbReference>
<dbReference type="InterPro" id="IPR036291">
    <property type="entry name" value="NAD(P)-bd_dom_sf"/>
</dbReference>
<sequence>MKVLLTGASGYIGTHLTRLLIAQGHSVTGLVRSSGSAAVVTANGGTPVLITGDVPTDLPLIVAQASAHDATYHLAFDHTFADFPAACADERAVVEAVGAAYEHTAKVLVASSATMFGAHLAPLTEAHTTEGSANPRAGTEAAAEAWARKGNAVAIVRLPPITHGGGDLGGGAFIHRLIRAARAGGRAGVVGDGGNRWPSVHVADAVAVYAGALAAQPGQVLRLHPVAELNAIADIMGLVAAHDGLPLAHLSAEDVVEQYGFIGHLLGLDNEVATEITRARLGWAPTQPGLMDELRRGSYFDTA</sequence>
<accession>A0ABR3Q5I7</accession>
<evidence type="ECO:0000259" key="1">
    <source>
        <dbReference type="Pfam" id="PF01370"/>
    </source>
</evidence>
<dbReference type="RefSeq" id="XP_069209948.1">
    <property type="nucleotide sequence ID" value="XM_069352530.1"/>
</dbReference>